<organism evidence="1 2">
    <name type="scientific">Rasamsonia emersonii (strain ATCC 16479 / CBS 393.64 / IMI 116815)</name>
    <dbReference type="NCBI Taxonomy" id="1408163"/>
    <lineage>
        <taxon>Eukaryota</taxon>
        <taxon>Fungi</taxon>
        <taxon>Dikarya</taxon>
        <taxon>Ascomycota</taxon>
        <taxon>Pezizomycotina</taxon>
        <taxon>Eurotiomycetes</taxon>
        <taxon>Eurotiomycetidae</taxon>
        <taxon>Eurotiales</taxon>
        <taxon>Trichocomaceae</taxon>
        <taxon>Rasamsonia</taxon>
    </lineage>
</organism>
<evidence type="ECO:0000313" key="1">
    <source>
        <dbReference type="EMBL" id="KKA25883.1"/>
    </source>
</evidence>
<dbReference type="AlphaFoldDB" id="A0A0F4Z7Q0"/>
<proteinExistence type="predicted"/>
<dbReference type="Proteomes" id="UP000053958">
    <property type="component" value="Unassembled WGS sequence"/>
</dbReference>
<dbReference type="GeneID" id="25312150"/>
<gene>
    <name evidence="1" type="ORF">T310_0086</name>
</gene>
<accession>A0A0F4Z7Q0</accession>
<dbReference type="OrthoDB" id="5351220at2759"/>
<keyword evidence="2" id="KW-1185">Reference proteome</keyword>
<name>A0A0F4Z7Q0_RASE3</name>
<protein>
    <submittedName>
        <fullName evidence="1">Uncharacterized protein</fullName>
    </submittedName>
</protein>
<sequence>MPPNCLVQITHFHCQLAEIHALSLYHFTPSKLRAHDEDGGLIHLRRVYSLTDSPPHHRQSLRRLGLELLEKDHPYQCCANCSNRPLLLTSLPSQSRVTRFTMEEETIDRRLPYRVGFPYPLPVLPLYTEAAETAHDLRPLQASIRRILEQYGVRPYFVATPLKFQYRYVQEPLSTSDVRQTAFIECIYEGPHTAHRWVEAATKIRHYLLNEHKPRIKCRLELIDLVYEESRRQAPVFPTKRISIQWEKEGLRQRVIDRIQGRQWKAVNLYYVSRKRFDGARDGQPTVVIEAQDVREDVWWDVLLPEIRAFLPKGVELELRRWREPWN</sequence>
<reference evidence="1 2" key="1">
    <citation type="submission" date="2015-04" db="EMBL/GenBank/DDBJ databases">
        <authorList>
            <person name="Heijne W.H."/>
            <person name="Fedorova N.D."/>
            <person name="Nierman W.C."/>
            <person name="Vollebregt A.W."/>
            <person name="Zhao Z."/>
            <person name="Wu L."/>
            <person name="Kumar M."/>
            <person name="Stam H."/>
            <person name="van den Berg M.A."/>
            <person name="Pel H.J."/>
        </authorList>
    </citation>
    <scope>NUCLEOTIDE SEQUENCE [LARGE SCALE GENOMIC DNA]</scope>
    <source>
        <strain evidence="1 2">CBS 393.64</strain>
    </source>
</reference>
<dbReference type="EMBL" id="LASV01000007">
    <property type="protein sequence ID" value="KKA25883.1"/>
    <property type="molecule type" value="Genomic_DNA"/>
</dbReference>
<dbReference type="RefSeq" id="XP_013332495.1">
    <property type="nucleotide sequence ID" value="XM_013477041.1"/>
</dbReference>
<evidence type="ECO:0000313" key="2">
    <source>
        <dbReference type="Proteomes" id="UP000053958"/>
    </source>
</evidence>
<comment type="caution">
    <text evidence="1">The sequence shown here is derived from an EMBL/GenBank/DDBJ whole genome shotgun (WGS) entry which is preliminary data.</text>
</comment>